<organism evidence="1">
    <name type="scientific">Streptomyces sp. NBC_00008</name>
    <dbReference type="NCBI Taxonomy" id="2903610"/>
    <lineage>
        <taxon>Bacteria</taxon>
        <taxon>Bacillati</taxon>
        <taxon>Actinomycetota</taxon>
        <taxon>Actinomycetes</taxon>
        <taxon>Kitasatosporales</taxon>
        <taxon>Streptomycetaceae</taxon>
        <taxon>Streptomyces</taxon>
    </lineage>
</organism>
<evidence type="ECO:0000313" key="1">
    <source>
        <dbReference type="EMBL" id="WTW69960.1"/>
    </source>
</evidence>
<dbReference type="EMBL" id="CP108313">
    <property type="protein sequence ID" value="WTW69960.1"/>
    <property type="molecule type" value="Genomic_DNA"/>
</dbReference>
<gene>
    <name evidence="1" type="ORF">OG398_17590</name>
</gene>
<dbReference type="AlphaFoldDB" id="A0AAU2VRH9"/>
<accession>A0AAU2VRH9</accession>
<proteinExistence type="predicted"/>
<name>A0AAU2VRH9_9ACTN</name>
<protein>
    <submittedName>
        <fullName evidence="1">Uncharacterized protein</fullName>
    </submittedName>
</protein>
<sequence length="103" mass="10823">MSTKLSPAARAKGEASAGLLRYELEKAQKEGDVSETRVAAALEHLGCGKQHGVYISNGFYSVHTGDVCVSGNLTTEELTIKVYGAYAEPQPGTGPCVENRGGH</sequence>
<reference evidence="1" key="1">
    <citation type="submission" date="2022-10" db="EMBL/GenBank/DDBJ databases">
        <title>The complete genomes of actinobacterial strains from the NBC collection.</title>
        <authorList>
            <person name="Joergensen T.S."/>
            <person name="Alvarez Arevalo M."/>
            <person name="Sterndorff E.B."/>
            <person name="Faurdal D."/>
            <person name="Vuksanovic O."/>
            <person name="Mourched A.-S."/>
            <person name="Charusanti P."/>
            <person name="Shaw S."/>
            <person name="Blin K."/>
            <person name="Weber T."/>
        </authorList>
    </citation>
    <scope>NUCLEOTIDE SEQUENCE</scope>
    <source>
        <strain evidence="1">NBC_00008</strain>
    </source>
</reference>